<gene>
    <name evidence="1" type="ORF">PXEA_LOCUS17374</name>
</gene>
<comment type="caution">
    <text evidence="1">The sequence shown here is derived from an EMBL/GenBank/DDBJ whole genome shotgun (WGS) entry which is preliminary data.</text>
</comment>
<accession>A0A3S5AA54</accession>
<sequence length="109" mass="11822">MMNKFWTRNRPGDVLKETLGGASANALLQLTGPASVSIATVSSALSSGTADEVTTLHSVDDFVLSNSRIHRGRTSSIHSLDESEEANLASSEFDLDLHSTRIHLWHFPC</sequence>
<dbReference type="Proteomes" id="UP000784294">
    <property type="component" value="Unassembled WGS sequence"/>
</dbReference>
<protein>
    <submittedName>
        <fullName evidence="1">Uncharacterized protein</fullName>
    </submittedName>
</protein>
<evidence type="ECO:0000313" key="2">
    <source>
        <dbReference type="Proteomes" id="UP000784294"/>
    </source>
</evidence>
<organism evidence="1 2">
    <name type="scientific">Protopolystoma xenopodis</name>
    <dbReference type="NCBI Taxonomy" id="117903"/>
    <lineage>
        <taxon>Eukaryota</taxon>
        <taxon>Metazoa</taxon>
        <taxon>Spiralia</taxon>
        <taxon>Lophotrochozoa</taxon>
        <taxon>Platyhelminthes</taxon>
        <taxon>Monogenea</taxon>
        <taxon>Polyopisthocotylea</taxon>
        <taxon>Polystomatidea</taxon>
        <taxon>Polystomatidae</taxon>
        <taxon>Protopolystoma</taxon>
    </lineage>
</organism>
<reference evidence="1" key="1">
    <citation type="submission" date="2018-11" db="EMBL/GenBank/DDBJ databases">
        <authorList>
            <consortium name="Pathogen Informatics"/>
        </authorList>
    </citation>
    <scope>NUCLEOTIDE SEQUENCE</scope>
</reference>
<dbReference type="EMBL" id="CAAALY010064884">
    <property type="protein sequence ID" value="VEL23934.1"/>
    <property type="molecule type" value="Genomic_DNA"/>
</dbReference>
<proteinExistence type="predicted"/>
<keyword evidence="2" id="KW-1185">Reference proteome</keyword>
<dbReference type="AlphaFoldDB" id="A0A3S5AA54"/>
<name>A0A3S5AA54_9PLAT</name>
<evidence type="ECO:0000313" key="1">
    <source>
        <dbReference type="EMBL" id="VEL23934.1"/>
    </source>
</evidence>